<proteinExistence type="predicted"/>
<dbReference type="Proteomes" id="UP001145114">
    <property type="component" value="Unassembled WGS sequence"/>
</dbReference>
<protein>
    <submittedName>
        <fullName evidence="1">E3 ubiquitin-protein ligase ubr1</fullName>
        <ecNumber evidence="1">2.3.2.27</ecNumber>
    </submittedName>
</protein>
<sequence>MSGSDTALGGSSSLPGEPPAVSSIAMPGKPSYPTVSSSTSEPLDDDESAIDTERAKELLEFLRSSPKHYNYDFTPEVRYEILRKITACLLNNVETVLDMVPIDPRSGRAPMLPPEEEDIPTEYTEVRRGKPCGHVFKPGEGVYRC</sequence>
<dbReference type="EC" id="2.3.2.27" evidence="1"/>
<comment type="caution">
    <text evidence="1">The sequence shown here is derived from an EMBL/GenBank/DDBJ whole genome shotgun (WGS) entry which is preliminary data.</text>
</comment>
<feature type="non-terminal residue" evidence="1">
    <location>
        <position position="145"/>
    </location>
</feature>
<accession>A0ACC1HPK5</accession>
<organism evidence="1 2">
    <name type="scientific">Spiromyces aspiralis</name>
    <dbReference type="NCBI Taxonomy" id="68401"/>
    <lineage>
        <taxon>Eukaryota</taxon>
        <taxon>Fungi</taxon>
        <taxon>Fungi incertae sedis</taxon>
        <taxon>Zoopagomycota</taxon>
        <taxon>Kickxellomycotina</taxon>
        <taxon>Kickxellomycetes</taxon>
        <taxon>Kickxellales</taxon>
        <taxon>Kickxellaceae</taxon>
        <taxon>Spiromyces</taxon>
    </lineage>
</organism>
<name>A0ACC1HPK5_9FUNG</name>
<evidence type="ECO:0000313" key="2">
    <source>
        <dbReference type="Proteomes" id="UP001145114"/>
    </source>
</evidence>
<keyword evidence="2" id="KW-1185">Reference proteome</keyword>
<keyword evidence="1" id="KW-0012">Acyltransferase</keyword>
<evidence type="ECO:0000313" key="1">
    <source>
        <dbReference type="EMBL" id="KAJ1678231.1"/>
    </source>
</evidence>
<keyword evidence="1" id="KW-0808">Transferase</keyword>
<reference evidence="1" key="1">
    <citation type="submission" date="2022-06" db="EMBL/GenBank/DDBJ databases">
        <title>Phylogenomic reconstructions and comparative analyses of Kickxellomycotina fungi.</title>
        <authorList>
            <person name="Reynolds N.K."/>
            <person name="Stajich J.E."/>
            <person name="Barry K."/>
            <person name="Grigoriev I.V."/>
            <person name="Crous P."/>
            <person name="Smith M.E."/>
        </authorList>
    </citation>
    <scope>NUCLEOTIDE SEQUENCE</scope>
    <source>
        <strain evidence="1">RSA 2271</strain>
    </source>
</reference>
<gene>
    <name evidence="1" type="primary">UBR1_2</name>
    <name evidence="1" type="ORF">EV182_004503</name>
</gene>
<dbReference type="EMBL" id="JAMZIH010001394">
    <property type="protein sequence ID" value="KAJ1678231.1"/>
    <property type="molecule type" value="Genomic_DNA"/>
</dbReference>